<keyword evidence="2" id="KW-1185">Reference proteome</keyword>
<name>A0A0C3F112_PILCF</name>
<dbReference type="EMBL" id="KN833078">
    <property type="protein sequence ID" value="KIM73606.1"/>
    <property type="molecule type" value="Genomic_DNA"/>
</dbReference>
<dbReference type="Proteomes" id="UP000054166">
    <property type="component" value="Unassembled WGS sequence"/>
</dbReference>
<gene>
    <name evidence="1" type="ORF">PILCRDRAFT_828988</name>
</gene>
<sequence length="58" mass="6492">MLARTASKRGQKQTWRLAGRAAISSLGVGALRGTTMTKTRHPRRFLYSTRVNEYLPAT</sequence>
<evidence type="ECO:0000313" key="1">
    <source>
        <dbReference type="EMBL" id="KIM73606.1"/>
    </source>
</evidence>
<protein>
    <submittedName>
        <fullName evidence="1">Uncharacterized protein</fullName>
    </submittedName>
</protein>
<dbReference type="AlphaFoldDB" id="A0A0C3F112"/>
<reference evidence="2" key="2">
    <citation type="submission" date="2015-01" db="EMBL/GenBank/DDBJ databases">
        <title>Evolutionary Origins and Diversification of the Mycorrhizal Mutualists.</title>
        <authorList>
            <consortium name="DOE Joint Genome Institute"/>
            <consortium name="Mycorrhizal Genomics Consortium"/>
            <person name="Kohler A."/>
            <person name="Kuo A."/>
            <person name="Nagy L.G."/>
            <person name="Floudas D."/>
            <person name="Copeland A."/>
            <person name="Barry K.W."/>
            <person name="Cichocki N."/>
            <person name="Veneault-Fourrey C."/>
            <person name="LaButti K."/>
            <person name="Lindquist E.A."/>
            <person name="Lipzen A."/>
            <person name="Lundell T."/>
            <person name="Morin E."/>
            <person name="Murat C."/>
            <person name="Riley R."/>
            <person name="Ohm R."/>
            <person name="Sun H."/>
            <person name="Tunlid A."/>
            <person name="Henrissat B."/>
            <person name="Grigoriev I.V."/>
            <person name="Hibbett D.S."/>
            <person name="Martin F."/>
        </authorList>
    </citation>
    <scope>NUCLEOTIDE SEQUENCE [LARGE SCALE GENOMIC DNA]</scope>
    <source>
        <strain evidence="2">F 1598</strain>
    </source>
</reference>
<dbReference type="InParanoid" id="A0A0C3F112"/>
<organism evidence="1 2">
    <name type="scientific">Piloderma croceum (strain F 1598)</name>
    <dbReference type="NCBI Taxonomy" id="765440"/>
    <lineage>
        <taxon>Eukaryota</taxon>
        <taxon>Fungi</taxon>
        <taxon>Dikarya</taxon>
        <taxon>Basidiomycota</taxon>
        <taxon>Agaricomycotina</taxon>
        <taxon>Agaricomycetes</taxon>
        <taxon>Agaricomycetidae</taxon>
        <taxon>Atheliales</taxon>
        <taxon>Atheliaceae</taxon>
        <taxon>Piloderma</taxon>
    </lineage>
</organism>
<evidence type="ECO:0000313" key="2">
    <source>
        <dbReference type="Proteomes" id="UP000054166"/>
    </source>
</evidence>
<dbReference type="HOGENOM" id="CLU_2979935_0_0_1"/>
<accession>A0A0C3F112</accession>
<reference evidence="1 2" key="1">
    <citation type="submission" date="2014-04" db="EMBL/GenBank/DDBJ databases">
        <authorList>
            <consortium name="DOE Joint Genome Institute"/>
            <person name="Kuo A."/>
            <person name="Tarkka M."/>
            <person name="Buscot F."/>
            <person name="Kohler A."/>
            <person name="Nagy L.G."/>
            <person name="Floudas D."/>
            <person name="Copeland A."/>
            <person name="Barry K.W."/>
            <person name="Cichocki N."/>
            <person name="Veneault-Fourrey C."/>
            <person name="LaButti K."/>
            <person name="Lindquist E.A."/>
            <person name="Lipzen A."/>
            <person name="Lundell T."/>
            <person name="Morin E."/>
            <person name="Murat C."/>
            <person name="Sun H."/>
            <person name="Tunlid A."/>
            <person name="Henrissat B."/>
            <person name="Grigoriev I.V."/>
            <person name="Hibbett D.S."/>
            <person name="Martin F."/>
            <person name="Nordberg H.P."/>
            <person name="Cantor M.N."/>
            <person name="Hua S.X."/>
        </authorList>
    </citation>
    <scope>NUCLEOTIDE SEQUENCE [LARGE SCALE GENOMIC DNA]</scope>
    <source>
        <strain evidence="1 2">F 1598</strain>
    </source>
</reference>
<proteinExistence type="predicted"/>